<dbReference type="SUPFAM" id="SSF46626">
    <property type="entry name" value="Cytochrome c"/>
    <property type="match status" value="2"/>
</dbReference>
<dbReference type="GO" id="GO:0009055">
    <property type="term" value="F:electron transfer activity"/>
    <property type="evidence" value="ECO:0007669"/>
    <property type="project" value="InterPro"/>
</dbReference>
<keyword evidence="4" id="KW-0560">Oxidoreductase</keyword>
<dbReference type="Proteomes" id="UP000318590">
    <property type="component" value="Unassembled WGS sequence"/>
</dbReference>
<keyword evidence="10" id="KW-1185">Reference proteome</keyword>
<feature type="signal peptide" evidence="7">
    <location>
        <begin position="1"/>
        <end position="17"/>
    </location>
</feature>
<evidence type="ECO:0000256" key="2">
    <source>
        <dbReference type="ARBA" id="ARBA00022617"/>
    </source>
</evidence>
<dbReference type="GO" id="GO:0046872">
    <property type="term" value="F:metal ion binding"/>
    <property type="evidence" value="ECO:0007669"/>
    <property type="project" value="UniProtKB-KW"/>
</dbReference>
<evidence type="ECO:0000256" key="1">
    <source>
        <dbReference type="ARBA" id="ARBA00004196"/>
    </source>
</evidence>
<sequence>MIRTALLSLSVATAAHAGPLPDPLTAEDFPPTVPAQVKLGQLLFHDKILSGNRNIACSTCHSLDHGGGDGLSLGIGEGGRGIGPERTTGDGPDRIRKRIPRNAPGLWNLGARQIRVMFHDGRLEVSDAYENGFDSPAEEWLPDGLPNILAAQAAFPIVAQFEMAGNPRENEIAGAIHDRIDAAWPLIAKRVRTIPAYGQMFVEAFPRMTTPEQITIVEIATALGAYMSEEFRVFDTPFDAYLAGDGTALTDLQKDGMALFYGKAACDTCHSGTLLSDQEFHALALPGFGPGRTRRFDPLPRDQGRIGASDRLEDAYRFRTPMLRNVTRTAPYGHNGAYPTLRGIVEHHLDPLGALDRWEIAQANLPKAPWLAAVDTAIMTDPTEPGRLRAALDITPVTLSNEEIDAILAFLDALTGPQTPRIGRPDTVPSGLEVD</sequence>
<dbReference type="PROSITE" id="PS51007">
    <property type="entry name" value="CYTC"/>
    <property type="match status" value="2"/>
</dbReference>
<dbReference type="InterPro" id="IPR051395">
    <property type="entry name" value="Cytochrome_c_Peroxidase/MauG"/>
</dbReference>
<evidence type="ECO:0000313" key="9">
    <source>
        <dbReference type="EMBL" id="TRD23327.1"/>
    </source>
</evidence>
<gene>
    <name evidence="9" type="ORF">FEV53_01850</name>
</gene>
<reference evidence="9 10" key="1">
    <citation type="submission" date="2019-06" db="EMBL/GenBank/DDBJ databases">
        <title>Paenimaribius caenipelagi gen. nov., sp. nov., isolated from a tidal flat.</title>
        <authorList>
            <person name="Yoon J.-H."/>
        </authorList>
    </citation>
    <scope>NUCLEOTIDE SEQUENCE [LARGE SCALE GENOMIC DNA]</scope>
    <source>
        <strain evidence="9 10">JBTF-M29</strain>
    </source>
</reference>
<dbReference type="AlphaFoldDB" id="A0A547QA87"/>
<comment type="subcellular location">
    <subcellularLocation>
        <location evidence="1">Cell envelope</location>
    </subcellularLocation>
</comment>
<dbReference type="RefSeq" id="WP_142833117.1">
    <property type="nucleotide sequence ID" value="NZ_VFSV01000002.1"/>
</dbReference>
<comment type="caution">
    <text evidence="9">The sequence shown here is derived from an EMBL/GenBank/DDBJ whole genome shotgun (WGS) entry which is preliminary data.</text>
</comment>
<evidence type="ECO:0000256" key="7">
    <source>
        <dbReference type="SAM" id="SignalP"/>
    </source>
</evidence>
<keyword evidence="2 6" id="KW-0349">Heme</keyword>
<keyword evidence="7" id="KW-0732">Signal</keyword>
<evidence type="ECO:0000256" key="6">
    <source>
        <dbReference type="PROSITE-ProRule" id="PRU00433"/>
    </source>
</evidence>
<feature type="domain" description="Cytochrome c" evidence="8">
    <location>
        <begin position="251"/>
        <end position="415"/>
    </location>
</feature>
<protein>
    <submittedName>
        <fullName evidence="9">Methylamine utilization protein MauG</fullName>
    </submittedName>
</protein>
<evidence type="ECO:0000256" key="5">
    <source>
        <dbReference type="ARBA" id="ARBA00023004"/>
    </source>
</evidence>
<dbReference type="InterPro" id="IPR036909">
    <property type="entry name" value="Cyt_c-like_dom_sf"/>
</dbReference>
<dbReference type="Pfam" id="PF03150">
    <property type="entry name" value="CCP_MauG"/>
    <property type="match status" value="1"/>
</dbReference>
<dbReference type="InterPro" id="IPR009056">
    <property type="entry name" value="Cyt_c-like_dom"/>
</dbReference>
<dbReference type="GO" id="GO:0020037">
    <property type="term" value="F:heme binding"/>
    <property type="evidence" value="ECO:0007669"/>
    <property type="project" value="InterPro"/>
</dbReference>
<evidence type="ECO:0000256" key="3">
    <source>
        <dbReference type="ARBA" id="ARBA00022723"/>
    </source>
</evidence>
<dbReference type="InterPro" id="IPR004852">
    <property type="entry name" value="Di-haem_cyt_c_peroxidsae"/>
</dbReference>
<feature type="domain" description="Cytochrome c" evidence="8">
    <location>
        <begin position="35"/>
        <end position="165"/>
    </location>
</feature>
<organism evidence="9 10">
    <name type="scientific">Palleronia caenipelagi</name>
    <dbReference type="NCBI Taxonomy" id="2489174"/>
    <lineage>
        <taxon>Bacteria</taxon>
        <taxon>Pseudomonadati</taxon>
        <taxon>Pseudomonadota</taxon>
        <taxon>Alphaproteobacteria</taxon>
        <taxon>Rhodobacterales</taxon>
        <taxon>Roseobacteraceae</taxon>
        <taxon>Palleronia</taxon>
    </lineage>
</organism>
<feature type="chain" id="PRO_5021704152" evidence="7">
    <location>
        <begin position="18"/>
        <end position="435"/>
    </location>
</feature>
<keyword evidence="5 6" id="KW-0408">Iron</keyword>
<proteinExistence type="predicted"/>
<accession>A0A547QA87</accession>
<evidence type="ECO:0000313" key="10">
    <source>
        <dbReference type="Proteomes" id="UP000318590"/>
    </source>
</evidence>
<dbReference type="Gene3D" id="1.10.760.10">
    <property type="entry name" value="Cytochrome c-like domain"/>
    <property type="match status" value="2"/>
</dbReference>
<keyword evidence="3 6" id="KW-0479">Metal-binding</keyword>
<dbReference type="OrthoDB" id="9805202at2"/>
<dbReference type="PANTHER" id="PTHR30600">
    <property type="entry name" value="CYTOCHROME C PEROXIDASE-RELATED"/>
    <property type="match status" value="1"/>
</dbReference>
<evidence type="ECO:0000256" key="4">
    <source>
        <dbReference type="ARBA" id="ARBA00023002"/>
    </source>
</evidence>
<dbReference type="GO" id="GO:0030313">
    <property type="term" value="C:cell envelope"/>
    <property type="evidence" value="ECO:0007669"/>
    <property type="project" value="UniProtKB-SubCell"/>
</dbReference>
<dbReference type="GO" id="GO:0004130">
    <property type="term" value="F:cytochrome-c peroxidase activity"/>
    <property type="evidence" value="ECO:0007669"/>
    <property type="project" value="TreeGrafter"/>
</dbReference>
<name>A0A547QA87_9RHOB</name>
<evidence type="ECO:0000259" key="8">
    <source>
        <dbReference type="PROSITE" id="PS51007"/>
    </source>
</evidence>
<dbReference type="EMBL" id="VFSV01000002">
    <property type="protein sequence ID" value="TRD23327.1"/>
    <property type="molecule type" value="Genomic_DNA"/>
</dbReference>